<reference evidence="2" key="1">
    <citation type="submission" date="2016-11" db="UniProtKB">
        <authorList>
            <consortium name="WormBaseParasite"/>
        </authorList>
    </citation>
    <scope>IDENTIFICATION</scope>
</reference>
<dbReference type="WBParaSite" id="Csp11.Scaffold630.g20872.t2">
    <property type="protein sequence ID" value="Csp11.Scaffold630.g20872.t2"/>
    <property type="gene ID" value="Csp11.Scaffold630.g20872"/>
</dbReference>
<protein>
    <submittedName>
        <fullName evidence="2">Uncharacterized protein</fullName>
    </submittedName>
</protein>
<evidence type="ECO:0000313" key="2">
    <source>
        <dbReference type="WBParaSite" id="Csp11.Scaffold630.g20872.t2"/>
    </source>
</evidence>
<accession>A0A1I7UZE9</accession>
<name>A0A1I7UZE9_9PELO</name>
<dbReference type="AlphaFoldDB" id="A0A1I7UZE9"/>
<organism evidence="1 2">
    <name type="scientific">Caenorhabditis tropicalis</name>
    <dbReference type="NCBI Taxonomy" id="1561998"/>
    <lineage>
        <taxon>Eukaryota</taxon>
        <taxon>Metazoa</taxon>
        <taxon>Ecdysozoa</taxon>
        <taxon>Nematoda</taxon>
        <taxon>Chromadorea</taxon>
        <taxon>Rhabditida</taxon>
        <taxon>Rhabditina</taxon>
        <taxon>Rhabditomorpha</taxon>
        <taxon>Rhabditoidea</taxon>
        <taxon>Rhabditidae</taxon>
        <taxon>Peloderinae</taxon>
        <taxon>Caenorhabditis</taxon>
    </lineage>
</organism>
<dbReference type="Proteomes" id="UP000095282">
    <property type="component" value="Unplaced"/>
</dbReference>
<proteinExistence type="predicted"/>
<sequence length="68" mass="7911">MDSSSPTDFADTINEILAILAQVAPSPRPFFMIGDEEEEEEEELKADEEEEEDIMMMEEEDDCHVFFY</sequence>
<evidence type="ECO:0000313" key="1">
    <source>
        <dbReference type="Proteomes" id="UP000095282"/>
    </source>
</evidence>
<keyword evidence="1" id="KW-1185">Reference proteome</keyword>